<dbReference type="EMBL" id="ODYU01003918">
    <property type="protein sequence ID" value="SOQ43273.1"/>
    <property type="molecule type" value="Genomic_DNA"/>
</dbReference>
<organism evidence="1">
    <name type="scientific">Spodoptera frugiperda</name>
    <name type="common">Fall armyworm</name>
    <dbReference type="NCBI Taxonomy" id="7108"/>
    <lineage>
        <taxon>Eukaryota</taxon>
        <taxon>Metazoa</taxon>
        <taxon>Ecdysozoa</taxon>
        <taxon>Arthropoda</taxon>
        <taxon>Hexapoda</taxon>
        <taxon>Insecta</taxon>
        <taxon>Pterygota</taxon>
        <taxon>Neoptera</taxon>
        <taxon>Endopterygota</taxon>
        <taxon>Lepidoptera</taxon>
        <taxon>Glossata</taxon>
        <taxon>Ditrysia</taxon>
        <taxon>Noctuoidea</taxon>
        <taxon>Noctuidae</taxon>
        <taxon>Amphipyrinae</taxon>
        <taxon>Spodoptera</taxon>
    </lineage>
</organism>
<protein>
    <submittedName>
        <fullName evidence="1">SFRICE_015913</fullName>
    </submittedName>
</protein>
<dbReference type="AlphaFoldDB" id="A0A2H1VR00"/>
<gene>
    <name evidence="1" type="ORF">SFRICE_015913</name>
</gene>
<proteinExistence type="predicted"/>
<accession>A0A2H1VR00</accession>
<evidence type="ECO:0000313" key="1">
    <source>
        <dbReference type="EMBL" id="SOQ43273.1"/>
    </source>
</evidence>
<sequence>MVVARRFKTPSTLFMHESAASKPTNRKYQYDFFRAYYMGLITQMVKSGCTLYSGITCRKVHLCLPLRGGGVKFAIQKLTSSLATIDKYYCFKLMSQKIVFSTKVLNGNSSPMLTNTYVFVPPFSGSKDSNKNGK</sequence>
<name>A0A2H1VR00_SPOFR</name>
<reference evidence="1" key="1">
    <citation type="submission" date="2016-07" db="EMBL/GenBank/DDBJ databases">
        <authorList>
            <person name="Bretaudeau A."/>
        </authorList>
    </citation>
    <scope>NUCLEOTIDE SEQUENCE</scope>
    <source>
        <strain evidence="1">Rice</strain>
        <tissue evidence="1">Whole body</tissue>
    </source>
</reference>